<feature type="compositionally biased region" description="Polar residues" evidence="1">
    <location>
        <begin position="10"/>
        <end position="20"/>
    </location>
</feature>
<sequence length="158" mass="17218">MIRSPPQVPRSPSTTDQTNDSAEDVPQAEPAQQEFCEREATEGHVETVLQRTAKGHFETSGHGPRYVGNPRLQQWPASVVNFYGPIHNLQFHLFDGNSLRRGTELAQIPTWRNELIAPSAPPAFTSFQANTPGNSNSSKKAIPEASLALATNNGTGEN</sequence>
<feature type="region of interest" description="Disordered" evidence="1">
    <location>
        <begin position="122"/>
        <end position="158"/>
    </location>
</feature>
<keyword evidence="3" id="KW-1185">Reference proteome</keyword>
<dbReference type="Proteomes" id="UP000094527">
    <property type="component" value="Unassembled WGS sequence"/>
</dbReference>
<accession>A0A1D2M5U6</accession>
<organism evidence="2 3">
    <name type="scientific">Orchesella cincta</name>
    <name type="common">Springtail</name>
    <name type="synonym">Podura cincta</name>
    <dbReference type="NCBI Taxonomy" id="48709"/>
    <lineage>
        <taxon>Eukaryota</taxon>
        <taxon>Metazoa</taxon>
        <taxon>Ecdysozoa</taxon>
        <taxon>Arthropoda</taxon>
        <taxon>Hexapoda</taxon>
        <taxon>Collembola</taxon>
        <taxon>Entomobryomorpha</taxon>
        <taxon>Entomobryoidea</taxon>
        <taxon>Orchesellidae</taxon>
        <taxon>Orchesellinae</taxon>
        <taxon>Orchesella</taxon>
    </lineage>
</organism>
<comment type="caution">
    <text evidence="2">The sequence shown here is derived from an EMBL/GenBank/DDBJ whole genome shotgun (WGS) entry which is preliminary data.</text>
</comment>
<evidence type="ECO:0000313" key="3">
    <source>
        <dbReference type="Proteomes" id="UP000094527"/>
    </source>
</evidence>
<reference evidence="2 3" key="1">
    <citation type="journal article" date="2016" name="Genome Biol. Evol.">
        <title>Gene Family Evolution Reflects Adaptation to Soil Environmental Stressors in the Genome of the Collembolan Orchesella cincta.</title>
        <authorList>
            <person name="Faddeeva-Vakhrusheva A."/>
            <person name="Derks M.F."/>
            <person name="Anvar S.Y."/>
            <person name="Agamennone V."/>
            <person name="Suring W."/>
            <person name="Smit S."/>
            <person name="van Straalen N.M."/>
            <person name="Roelofs D."/>
        </authorList>
    </citation>
    <scope>NUCLEOTIDE SEQUENCE [LARGE SCALE GENOMIC DNA]</scope>
    <source>
        <tissue evidence="2">Mixed pool</tissue>
    </source>
</reference>
<name>A0A1D2M5U6_ORCCI</name>
<evidence type="ECO:0000256" key="1">
    <source>
        <dbReference type="SAM" id="MobiDB-lite"/>
    </source>
</evidence>
<gene>
    <name evidence="2" type="ORF">Ocin01_18327</name>
</gene>
<dbReference type="AlphaFoldDB" id="A0A1D2M5U6"/>
<dbReference type="EMBL" id="LJIJ01003710">
    <property type="protein sequence ID" value="ODM88355.1"/>
    <property type="molecule type" value="Genomic_DNA"/>
</dbReference>
<proteinExistence type="predicted"/>
<feature type="compositionally biased region" description="Polar residues" evidence="1">
    <location>
        <begin position="149"/>
        <end position="158"/>
    </location>
</feature>
<feature type="region of interest" description="Disordered" evidence="1">
    <location>
        <begin position="1"/>
        <end position="34"/>
    </location>
</feature>
<feature type="compositionally biased region" description="Polar residues" evidence="1">
    <location>
        <begin position="125"/>
        <end position="139"/>
    </location>
</feature>
<evidence type="ECO:0000313" key="2">
    <source>
        <dbReference type="EMBL" id="ODM88355.1"/>
    </source>
</evidence>
<protein>
    <submittedName>
        <fullName evidence="2">Uncharacterized protein</fullName>
    </submittedName>
</protein>